<evidence type="ECO:0000256" key="5">
    <source>
        <dbReference type="ARBA" id="ARBA00023136"/>
    </source>
</evidence>
<name>A0ABQ8FRS0_9PEZI</name>
<proteinExistence type="predicted"/>
<dbReference type="InterPro" id="IPR046936">
    <property type="entry name" value="BIM1-like"/>
</dbReference>
<comment type="subcellular location">
    <subcellularLocation>
        <location evidence="1">Cell membrane</location>
        <topology evidence="1">Lipid-anchor</topology>
        <topology evidence="1">GPI-anchor</topology>
    </subcellularLocation>
</comment>
<evidence type="ECO:0000256" key="2">
    <source>
        <dbReference type="ARBA" id="ARBA00022475"/>
    </source>
</evidence>
<accession>A0ABQ8FRS0</accession>
<dbReference type="CDD" id="cd21176">
    <property type="entry name" value="LPMO_auxiliary-like"/>
    <property type="match status" value="1"/>
</dbReference>
<organism evidence="10 11">
    <name type="scientific">Macrophomina phaseolina</name>
    <dbReference type="NCBI Taxonomy" id="35725"/>
    <lineage>
        <taxon>Eukaryota</taxon>
        <taxon>Fungi</taxon>
        <taxon>Dikarya</taxon>
        <taxon>Ascomycota</taxon>
        <taxon>Pezizomycotina</taxon>
        <taxon>Dothideomycetes</taxon>
        <taxon>Dothideomycetes incertae sedis</taxon>
        <taxon>Botryosphaeriales</taxon>
        <taxon>Botryosphaeriaceae</taxon>
        <taxon>Macrophomina</taxon>
    </lineage>
</organism>
<evidence type="ECO:0000256" key="6">
    <source>
        <dbReference type="ARBA" id="ARBA00023180"/>
    </source>
</evidence>
<feature type="domain" description="Copper acquisition factor BIM1-like" evidence="9">
    <location>
        <begin position="17"/>
        <end position="186"/>
    </location>
</feature>
<dbReference type="PANTHER" id="PTHR34992">
    <property type="entry name" value="HYPHAL ANASTAMOSIS-7 PROTEIN"/>
    <property type="match status" value="1"/>
</dbReference>
<keyword evidence="3" id="KW-0336">GPI-anchor</keyword>
<keyword evidence="7" id="KW-0449">Lipoprotein</keyword>
<evidence type="ECO:0000256" key="7">
    <source>
        <dbReference type="ARBA" id="ARBA00023288"/>
    </source>
</evidence>
<keyword evidence="4 8" id="KW-0732">Signal</keyword>
<keyword evidence="5" id="KW-0472">Membrane</keyword>
<evidence type="ECO:0000256" key="3">
    <source>
        <dbReference type="ARBA" id="ARBA00022622"/>
    </source>
</evidence>
<feature type="signal peptide" evidence="8">
    <location>
        <begin position="1"/>
        <end position="17"/>
    </location>
</feature>
<evidence type="ECO:0000256" key="4">
    <source>
        <dbReference type="ARBA" id="ARBA00022729"/>
    </source>
</evidence>
<keyword evidence="6" id="KW-0325">Glycoprotein</keyword>
<dbReference type="Pfam" id="PF20238">
    <property type="entry name" value="BIM1-like_dom"/>
    <property type="match status" value="1"/>
</dbReference>
<evidence type="ECO:0000256" key="8">
    <source>
        <dbReference type="SAM" id="SignalP"/>
    </source>
</evidence>
<evidence type="ECO:0000313" key="10">
    <source>
        <dbReference type="EMBL" id="KAH7018677.1"/>
    </source>
</evidence>
<gene>
    <name evidence="10" type="ORF">B0J12DRAFT_705529</name>
</gene>
<keyword evidence="2" id="KW-1003">Cell membrane</keyword>
<dbReference type="EMBL" id="JAGTJR010000070">
    <property type="protein sequence ID" value="KAH7018677.1"/>
    <property type="molecule type" value="Genomic_DNA"/>
</dbReference>
<dbReference type="Proteomes" id="UP000774617">
    <property type="component" value="Unassembled WGS sequence"/>
</dbReference>
<protein>
    <recommendedName>
        <fullName evidence="9">Copper acquisition factor BIM1-like domain-containing protein</fullName>
    </recommendedName>
</protein>
<sequence>MLPKLFALLTCLTLTAAHFEIEYPFWRGDSFEGDASQWIWPCANVNSTPASEANRTLWPVTGGSVRLHVTHPWALTYINIGLADSSPDGAGGVNNTVASFNATLLSAYNQTGNGTFCIPSIGGTALEELAREAGLEGGLQGLSGRNASLQVIQIAHGGSALYNCADITFASNATTLTADQCSNSTGVGGIEVTNVDSALAGNASSTASGAAASGTATGGAGGSVDGIPGMSVLMVMGVFWVLRAAGGRW</sequence>
<dbReference type="InterPro" id="IPR046530">
    <property type="entry name" value="BIM1-like_dom"/>
</dbReference>
<evidence type="ECO:0000313" key="11">
    <source>
        <dbReference type="Proteomes" id="UP000774617"/>
    </source>
</evidence>
<feature type="chain" id="PRO_5045278224" description="Copper acquisition factor BIM1-like domain-containing protein" evidence="8">
    <location>
        <begin position="18"/>
        <end position="249"/>
    </location>
</feature>
<evidence type="ECO:0000259" key="9">
    <source>
        <dbReference type="Pfam" id="PF20238"/>
    </source>
</evidence>
<dbReference type="PANTHER" id="PTHR34992:SF2">
    <property type="entry name" value="COPPER ACQUISITION FACTOR BIM1-LIKE DOMAIN-CONTAINING PROTEIN"/>
    <property type="match status" value="1"/>
</dbReference>
<keyword evidence="11" id="KW-1185">Reference proteome</keyword>
<evidence type="ECO:0000256" key="1">
    <source>
        <dbReference type="ARBA" id="ARBA00004609"/>
    </source>
</evidence>
<reference evidence="10 11" key="1">
    <citation type="journal article" date="2021" name="Nat. Commun.">
        <title>Genetic determinants of endophytism in the Arabidopsis root mycobiome.</title>
        <authorList>
            <person name="Mesny F."/>
            <person name="Miyauchi S."/>
            <person name="Thiergart T."/>
            <person name="Pickel B."/>
            <person name="Atanasova L."/>
            <person name="Karlsson M."/>
            <person name="Huettel B."/>
            <person name="Barry K.W."/>
            <person name="Haridas S."/>
            <person name="Chen C."/>
            <person name="Bauer D."/>
            <person name="Andreopoulos W."/>
            <person name="Pangilinan J."/>
            <person name="LaButti K."/>
            <person name="Riley R."/>
            <person name="Lipzen A."/>
            <person name="Clum A."/>
            <person name="Drula E."/>
            <person name="Henrissat B."/>
            <person name="Kohler A."/>
            <person name="Grigoriev I.V."/>
            <person name="Martin F.M."/>
            <person name="Hacquard S."/>
        </authorList>
    </citation>
    <scope>NUCLEOTIDE SEQUENCE [LARGE SCALE GENOMIC DNA]</scope>
    <source>
        <strain evidence="10 11">MPI-SDFR-AT-0080</strain>
    </source>
</reference>
<comment type="caution">
    <text evidence="10">The sequence shown here is derived from an EMBL/GenBank/DDBJ whole genome shotgun (WGS) entry which is preliminary data.</text>
</comment>